<feature type="region of interest" description="Disordered" evidence="8">
    <location>
        <begin position="589"/>
        <end position="610"/>
    </location>
</feature>
<comment type="caution">
    <text evidence="10">The sequence shown here is derived from an EMBL/GenBank/DDBJ whole genome shotgun (WGS) entry which is preliminary data.</text>
</comment>
<comment type="catalytic activity">
    <reaction evidence="7">
        <text>a sn-glycero-3-phosphodiester + H2O = an alcohol + sn-glycerol 3-phosphate + H(+)</text>
        <dbReference type="Rhea" id="RHEA:12969"/>
        <dbReference type="ChEBI" id="CHEBI:15377"/>
        <dbReference type="ChEBI" id="CHEBI:15378"/>
        <dbReference type="ChEBI" id="CHEBI:30879"/>
        <dbReference type="ChEBI" id="CHEBI:57597"/>
        <dbReference type="ChEBI" id="CHEBI:83408"/>
        <dbReference type="EC" id="3.1.4.46"/>
    </reaction>
</comment>
<keyword evidence="4" id="KW-0319">Glycerol metabolism</keyword>
<evidence type="ECO:0000256" key="1">
    <source>
        <dbReference type="ARBA" id="ARBA00007277"/>
    </source>
</evidence>
<dbReference type="FunFam" id="3.20.20.190:FF:000011">
    <property type="entry name" value="Glycerophosphodiester phosphodiesterase GDPDL3"/>
    <property type="match status" value="1"/>
</dbReference>
<keyword evidence="5" id="KW-0378">Hydrolase</keyword>
<evidence type="ECO:0000259" key="9">
    <source>
        <dbReference type="PROSITE" id="PS51704"/>
    </source>
</evidence>
<dbReference type="CDD" id="cd08604">
    <property type="entry name" value="GDPD_SHV3_repeat_2"/>
    <property type="match status" value="1"/>
</dbReference>
<evidence type="ECO:0000256" key="6">
    <source>
        <dbReference type="ARBA" id="ARBA00023180"/>
    </source>
</evidence>
<keyword evidence="3" id="KW-0732">Signal</keyword>
<feature type="domain" description="GP-PDE" evidence="9">
    <location>
        <begin position="198"/>
        <end position="535"/>
    </location>
</feature>
<evidence type="ECO:0000256" key="3">
    <source>
        <dbReference type="ARBA" id="ARBA00022729"/>
    </source>
</evidence>
<dbReference type="InterPro" id="IPR017946">
    <property type="entry name" value="PLC-like_Pdiesterase_TIM-brl"/>
</dbReference>
<dbReference type="GO" id="GO:0008889">
    <property type="term" value="F:glycerophosphodiester phosphodiesterase activity"/>
    <property type="evidence" value="ECO:0007669"/>
    <property type="project" value="UniProtKB-EC"/>
</dbReference>
<evidence type="ECO:0000256" key="7">
    <source>
        <dbReference type="ARBA" id="ARBA00047512"/>
    </source>
</evidence>
<dbReference type="GO" id="GO:0006629">
    <property type="term" value="P:lipid metabolic process"/>
    <property type="evidence" value="ECO:0007669"/>
    <property type="project" value="InterPro"/>
</dbReference>
<dbReference type="Gene3D" id="3.20.20.190">
    <property type="entry name" value="Phosphatidylinositol (PI) phosphodiesterase"/>
    <property type="match status" value="2"/>
</dbReference>
<feature type="domain" description="GP-PDE" evidence="9">
    <location>
        <begin position="1"/>
        <end position="182"/>
    </location>
</feature>
<proteinExistence type="inferred from homology"/>
<comment type="similarity">
    <text evidence="1">Belongs to the glycerophosphoryl diester phosphodiesterase family.</text>
</comment>
<dbReference type="PANTHER" id="PTHR43620">
    <property type="entry name" value="GLYCEROPHOSPHORYL DIESTER PHOSPHODIESTERASE"/>
    <property type="match status" value="1"/>
</dbReference>
<sequence>MVKLTRPPGLWLNLQHDVFYTKHNLSMRSFVLSVSKSVIVDYISSPEVAFLRGVSQRFKATKTKLIFRFLEKEETDPSTNQTYGSLLNNLTFIKTFASGILVPKGYIWPVNKDSYLESSTLVVQNAHKEGLEVFGSDFINDIPFSYNYSYDPIAEVLNFIDNDAFSVDGVLSDFPITPSAAIDCFAHIGKNASGQEKPLIISYNGASGDYPSCTDLAYTKAISDGVDVLDCNVQMTKDGTPICLSSINLMDSTKVAQTPFITFTTTIAEVQKGSGIFTFNLTWENISSLTRKLKLEHVLNLDWTLSQDQFRIQLPCIYWPLIFIAAAISNPYSTFRLSRNPAAKTAGKLVSLSDFLSIAKEANSLSGGVLIGIEHAAFLVKVGLSVTDAVLDALSKAGYDNVTTPRVMIQSTNSSVLKEFKEKKKNYELVYRVDENIRDASDATIEDIKKFATSVVISKDSIYPENKAFITSATDIVSRLKKNNLPVYVQLFDNEFISQAWDFFSDATVEINSFVTGAGIDGVITSFPQTAASYRKNRCLKYKNVPSYMSPVQPGSLMQVITSDDMPPALAPYPVLTESDVAEPPLQEVAPATPASSTNTGTTAPAPTSPNGQPRIATCIVLSNLAVLLVAVLLL</sequence>
<gene>
    <name evidence="10" type="primary">GDPDL4_1</name>
    <name evidence="10" type="ORF">CK203_051482</name>
</gene>
<evidence type="ECO:0000313" key="11">
    <source>
        <dbReference type="Proteomes" id="UP000288805"/>
    </source>
</evidence>
<evidence type="ECO:0000313" key="10">
    <source>
        <dbReference type="EMBL" id="RVW70218.1"/>
    </source>
</evidence>
<name>A0A438GDG5_VITVI</name>
<dbReference type="Proteomes" id="UP000288805">
    <property type="component" value="Unassembled WGS sequence"/>
</dbReference>
<organism evidence="10 11">
    <name type="scientific">Vitis vinifera</name>
    <name type="common">Grape</name>
    <dbReference type="NCBI Taxonomy" id="29760"/>
    <lineage>
        <taxon>Eukaryota</taxon>
        <taxon>Viridiplantae</taxon>
        <taxon>Streptophyta</taxon>
        <taxon>Embryophyta</taxon>
        <taxon>Tracheophyta</taxon>
        <taxon>Spermatophyta</taxon>
        <taxon>Magnoliopsida</taxon>
        <taxon>eudicotyledons</taxon>
        <taxon>Gunneridae</taxon>
        <taxon>Pentapetalae</taxon>
        <taxon>rosids</taxon>
        <taxon>Vitales</taxon>
        <taxon>Vitaceae</taxon>
        <taxon>Viteae</taxon>
        <taxon>Vitis</taxon>
    </lineage>
</organism>
<dbReference type="Pfam" id="PF03009">
    <property type="entry name" value="GDPD"/>
    <property type="match status" value="1"/>
</dbReference>
<feature type="compositionally biased region" description="Polar residues" evidence="8">
    <location>
        <begin position="594"/>
        <end position="610"/>
    </location>
</feature>
<dbReference type="GO" id="GO:0006071">
    <property type="term" value="P:glycerol metabolic process"/>
    <property type="evidence" value="ECO:0007669"/>
    <property type="project" value="UniProtKB-KW"/>
</dbReference>
<dbReference type="PANTHER" id="PTHR43620:SF7">
    <property type="entry name" value="GLYCEROPHOSPHODIESTER PHOSPHODIESTERASE GDPD5-RELATED"/>
    <property type="match status" value="1"/>
</dbReference>
<reference evidence="10 11" key="1">
    <citation type="journal article" date="2018" name="PLoS Genet.">
        <title>Population sequencing reveals clonal diversity and ancestral inbreeding in the grapevine cultivar Chardonnay.</title>
        <authorList>
            <person name="Roach M.J."/>
            <person name="Johnson D.L."/>
            <person name="Bohlmann J."/>
            <person name="van Vuuren H.J."/>
            <person name="Jones S.J."/>
            <person name="Pretorius I.S."/>
            <person name="Schmidt S.A."/>
            <person name="Borneman A.R."/>
        </authorList>
    </citation>
    <scope>NUCLEOTIDE SEQUENCE [LARGE SCALE GENOMIC DNA]</scope>
    <source>
        <strain evidence="11">cv. Chardonnay</strain>
        <tissue evidence="10">Leaf</tissue>
    </source>
</reference>
<evidence type="ECO:0000256" key="8">
    <source>
        <dbReference type="SAM" id="MobiDB-lite"/>
    </source>
</evidence>
<evidence type="ECO:0000256" key="5">
    <source>
        <dbReference type="ARBA" id="ARBA00022801"/>
    </source>
</evidence>
<protein>
    <recommendedName>
        <fullName evidence="2">glycerophosphodiester phosphodiesterase</fullName>
        <ecNumber evidence="2">3.1.4.46</ecNumber>
    </recommendedName>
</protein>
<dbReference type="SUPFAM" id="SSF51695">
    <property type="entry name" value="PLC-like phosphodiesterases"/>
    <property type="match status" value="2"/>
</dbReference>
<dbReference type="EC" id="3.1.4.46" evidence="2"/>
<dbReference type="PROSITE" id="PS51704">
    <property type="entry name" value="GP_PDE"/>
    <property type="match status" value="2"/>
</dbReference>
<evidence type="ECO:0000256" key="4">
    <source>
        <dbReference type="ARBA" id="ARBA00022798"/>
    </source>
</evidence>
<keyword evidence="6" id="KW-0325">Glycoprotein</keyword>
<evidence type="ECO:0000256" key="2">
    <source>
        <dbReference type="ARBA" id="ARBA00012247"/>
    </source>
</evidence>
<dbReference type="InterPro" id="IPR030395">
    <property type="entry name" value="GP_PDE_dom"/>
</dbReference>
<accession>A0A438GDG5</accession>
<dbReference type="EMBL" id="QGNW01000470">
    <property type="protein sequence ID" value="RVW70218.1"/>
    <property type="molecule type" value="Genomic_DNA"/>
</dbReference>
<dbReference type="AlphaFoldDB" id="A0A438GDG5"/>